<keyword evidence="3" id="KW-1185">Reference proteome</keyword>
<feature type="region of interest" description="Disordered" evidence="1">
    <location>
        <begin position="1"/>
        <end position="24"/>
    </location>
</feature>
<accession>A0ABN9B7P7</accession>
<name>A0ABN9B7P7_9NEOB</name>
<dbReference type="EMBL" id="CATNWA010002711">
    <property type="protein sequence ID" value="CAI9543597.1"/>
    <property type="molecule type" value="Genomic_DNA"/>
</dbReference>
<evidence type="ECO:0000256" key="1">
    <source>
        <dbReference type="SAM" id="MobiDB-lite"/>
    </source>
</evidence>
<reference evidence="2" key="1">
    <citation type="submission" date="2023-05" db="EMBL/GenBank/DDBJ databases">
        <authorList>
            <person name="Stuckert A."/>
        </authorList>
    </citation>
    <scope>NUCLEOTIDE SEQUENCE</scope>
</reference>
<sequence>MEGHTAPYHKMEPTNSVRRPESGTWQSLAMKSAAMGGRTGTHDTLWTWQQQEQAAIQRPMLKSPPSSSVGRRLSRVQWQSGGAEAASIEGHTQA</sequence>
<comment type="caution">
    <text evidence="2">The sequence shown here is derived from an EMBL/GenBank/DDBJ whole genome shotgun (WGS) entry which is preliminary data.</text>
</comment>
<dbReference type="Proteomes" id="UP001162483">
    <property type="component" value="Unassembled WGS sequence"/>
</dbReference>
<feature type="compositionally biased region" description="Polar residues" evidence="1">
    <location>
        <begin position="13"/>
        <end position="24"/>
    </location>
</feature>
<protein>
    <submittedName>
        <fullName evidence="2">Uncharacterized protein</fullName>
    </submittedName>
</protein>
<organism evidence="2 3">
    <name type="scientific">Staurois parvus</name>
    <dbReference type="NCBI Taxonomy" id="386267"/>
    <lineage>
        <taxon>Eukaryota</taxon>
        <taxon>Metazoa</taxon>
        <taxon>Chordata</taxon>
        <taxon>Craniata</taxon>
        <taxon>Vertebrata</taxon>
        <taxon>Euteleostomi</taxon>
        <taxon>Amphibia</taxon>
        <taxon>Batrachia</taxon>
        <taxon>Anura</taxon>
        <taxon>Neobatrachia</taxon>
        <taxon>Ranoidea</taxon>
        <taxon>Ranidae</taxon>
        <taxon>Staurois</taxon>
    </lineage>
</organism>
<evidence type="ECO:0000313" key="3">
    <source>
        <dbReference type="Proteomes" id="UP001162483"/>
    </source>
</evidence>
<gene>
    <name evidence="2" type="ORF">SPARVUS_LOCUS2310505</name>
</gene>
<proteinExistence type="predicted"/>
<evidence type="ECO:0000313" key="2">
    <source>
        <dbReference type="EMBL" id="CAI9543597.1"/>
    </source>
</evidence>
<feature type="region of interest" description="Disordered" evidence="1">
    <location>
        <begin position="55"/>
        <end position="94"/>
    </location>
</feature>